<dbReference type="AlphaFoldDB" id="A0A8S0TGX9"/>
<gene>
    <name evidence="1" type="ORF">OLEA9_A120364</name>
</gene>
<dbReference type="Proteomes" id="UP000594638">
    <property type="component" value="Unassembled WGS sequence"/>
</dbReference>
<comment type="caution">
    <text evidence="1">The sequence shown here is derived from an EMBL/GenBank/DDBJ whole genome shotgun (WGS) entry which is preliminary data.</text>
</comment>
<evidence type="ECO:0000313" key="2">
    <source>
        <dbReference type="Proteomes" id="UP000594638"/>
    </source>
</evidence>
<sequence length="122" mass="13657">QVDRKLSVRSNLPSASATVDRRLSADSNLPSSVVRDIPGDKRRIVIAITDTLQEHFPSHTVPALKSPPYWLRNSVRIPRSLCAAVTGNRKLARSNLYLMRPAKSRFHAKRKYKYNACTNASG</sequence>
<protein>
    <submittedName>
        <fullName evidence="1">Uncharacterized protein</fullName>
    </submittedName>
</protein>
<dbReference type="EMBL" id="CACTIH010006578">
    <property type="protein sequence ID" value="CAA3004821.1"/>
    <property type="molecule type" value="Genomic_DNA"/>
</dbReference>
<accession>A0A8S0TGX9</accession>
<name>A0A8S0TGX9_OLEEU</name>
<feature type="non-terminal residue" evidence="1">
    <location>
        <position position="1"/>
    </location>
</feature>
<reference evidence="1 2" key="1">
    <citation type="submission" date="2019-12" db="EMBL/GenBank/DDBJ databases">
        <authorList>
            <person name="Alioto T."/>
            <person name="Alioto T."/>
            <person name="Gomez Garrido J."/>
        </authorList>
    </citation>
    <scope>NUCLEOTIDE SEQUENCE [LARGE SCALE GENOMIC DNA]</scope>
</reference>
<organism evidence="1 2">
    <name type="scientific">Olea europaea subsp. europaea</name>
    <dbReference type="NCBI Taxonomy" id="158383"/>
    <lineage>
        <taxon>Eukaryota</taxon>
        <taxon>Viridiplantae</taxon>
        <taxon>Streptophyta</taxon>
        <taxon>Embryophyta</taxon>
        <taxon>Tracheophyta</taxon>
        <taxon>Spermatophyta</taxon>
        <taxon>Magnoliopsida</taxon>
        <taxon>eudicotyledons</taxon>
        <taxon>Gunneridae</taxon>
        <taxon>Pentapetalae</taxon>
        <taxon>asterids</taxon>
        <taxon>lamiids</taxon>
        <taxon>Lamiales</taxon>
        <taxon>Oleaceae</taxon>
        <taxon>Oleeae</taxon>
        <taxon>Olea</taxon>
    </lineage>
</organism>
<proteinExistence type="predicted"/>
<feature type="non-terminal residue" evidence="1">
    <location>
        <position position="122"/>
    </location>
</feature>
<keyword evidence="2" id="KW-1185">Reference proteome</keyword>
<evidence type="ECO:0000313" key="1">
    <source>
        <dbReference type="EMBL" id="CAA3004821.1"/>
    </source>
</evidence>